<keyword evidence="1 4" id="KW-0378">Hydrolase</keyword>
<dbReference type="InterPro" id="IPR000073">
    <property type="entry name" value="AB_hydrolase_1"/>
</dbReference>
<feature type="domain" description="AB hydrolase-1" evidence="3">
    <location>
        <begin position="30"/>
        <end position="160"/>
    </location>
</feature>
<organism evidence="4 5">
    <name type="scientific">Nonlabens agnitus</name>
    <dbReference type="NCBI Taxonomy" id="870484"/>
    <lineage>
        <taxon>Bacteria</taxon>
        <taxon>Pseudomonadati</taxon>
        <taxon>Bacteroidota</taxon>
        <taxon>Flavobacteriia</taxon>
        <taxon>Flavobacteriales</taxon>
        <taxon>Flavobacteriaceae</taxon>
        <taxon>Nonlabens</taxon>
    </lineage>
</organism>
<comment type="similarity">
    <text evidence="2">Belongs to the AB hydrolase superfamily. FUS2 hydrolase family.</text>
</comment>
<dbReference type="Proteomes" id="UP000239532">
    <property type="component" value="Unassembled WGS sequence"/>
</dbReference>
<dbReference type="PANTHER" id="PTHR22946">
    <property type="entry name" value="DIENELACTONE HYDROLASE DOMAIN-CONTAINING PROTEIN-RELATED"/>
    <property type="match status" value="1"/>
</dbReference>
<evidence type="ECO:0000259" key="3">
    <source>
        <dbReference type="Pfam" id="PF00561"/>
    </source>
</evidence>
<sequence length="277" mass="31744">MKKNNIQIASEKGKVILLDYEYKDQGSNLPVVIFCHGLKGFKDWGAWDLMGSAFAKANFLFIKFNFSHNGGTPEQPIDFPDLEAFGNNNYSLELRDLQRILNWLETSDLPINRNEINLIGHSRAGGITTITASKDDRIKRLVTLAGVADYEERLPKDDELEKWKQDGVYYAKNGRTHQDMPFNYQLYTDFKQNEKELHILDAASRLSIPHLIVHGTQDPTVDVNDAYRLRDRSKHAQLSLIRGADHVFGASHPWEQDLMPKDLRQVVQCTVNFLRSN</sequence>
<dbReference type="SUPFAM" id="SSF53474">
    <property type="entry name" value="alpha/beta-Hydrolases"/>
    <property type="match status" value="1"/>
</dbReference>
<evidence type="ECO:0000256" key="2">
    <source>
        <dbReference type="ARBA" id="ARBA00038115"/>
    </source>
</evidence>
<dbReference type="AlphaFoldDB" id="A0A2S9WVN6"/>
<keyword evidence="5" id="KW-1185">Reference proteome</keyword>
<dbReference type="PANTHER" id="PTHR22946:SF9">
    <property type="entry name" value="POLYKETIDE TRANSFERASE AF380"/>
    <property type="match status" value="1"/>
</dbReference>
<name>A0A2S9WVN6_9FLAO</name>
<proteinExistence type="inferred from homology"/>
<dbReference type="RefSeq" id="WP_105983267.1">
    <property type="nucleotide sequence ID" value="NZ_MQUC01000003.1"/>
</dbReference>
<reference evidence="4 5" key="1">
    <citation type="submission" date="2016-11" db="EMBL/GenBank/DDBJ databases">
        <title>Trade-off between light-utilization and light-protection in marine flavobacteria.</title>
        <authorList>
            <person name="Kumagai Y."/>
        </authorList>
    </citation>
    <scope>NUCLEOTIDE SEQUENCE [LARGE SCALE GENOMIC DNA]</scope>
    <source>
        <strain evidence="4 5">JCM 17109</strain>
    </source>
</reference>
<dbReference type="Gene3D" id="3.40.50.1820">
    <property type="entry name" value="alpha/beta hydrolase"/>
    <property type="match status" value="1"/>
</dbReference>
<gene>
    <name evidence="4" type="ORF">BST86_10815</name>
</gene>
<dbReference type="EMBL" id="MQUC01000003">
    <property type="protein sequence ID" value="PRP67547.1"/>
    <property type="molecule type" value="Genomic_DNA"/>
</dbReference>
<comment type="caution">
    <text evidence="4">The sequence shown here is derived from an EMBL/GenBank/DDBJ whole genome shotgun (WGS) entry which is preliminary data.</text>
</comment>
<evidence type="ECO:0000256" key="1">
    <source>
        <dbReference type="ARBA" id="ARBA00022801"/>
    </source>
</evidence>
<dbReference type="Pfam" id="PF00561">
    <property type="entry name" value="Abhydrolase_1"/>
    <property type="match status" value="1"/>
</dbReference>
<evidence type="ECO:0000313" key="5">
    <source>
        <dbReference type="Proteomes" id="UP000239532"/>
    </source>
</evidence>
<dbReference type="InterPro" id="IPR029058">
    <property type="entry name" value="AB_hydrolase_fold"/>
</dbReference>
<dbReference type="InterPro" id="IPR050261">
    <property type="entry name" value="FrsA_esterase"/>
</dbReference>
<protein>
    <submittedName>
        <fullName evidence="4">Alpha/beta hydrolase</fullName>
    </submittedName>
</protein>
<dbReference type="OrthoDB" id="9808543at2"/>
<evidence type="ECO:0000313" key="4">
    <source>
        <dbReference type="EMBL" id="PRP67547.1"/>
    </source>
</evidence>
<dbReference type="GO" id="GO:0052689">
    <property type="term" value="F:carboxylic ester hydrolase activity"/>
    <property type="evidence" value="ECO:0007669"/>
    <property type="project" value="UniProtKB-ARBA"/>
</dbReference>
<accession>A0A2S9WVN6</accession>